<protein>
    <submittedName>
        <fullName evidence="5">Enoyl-CoA delta isomerase 2, mitochondrial (inferred by orthology to a human protein)</fullName>
    </submittedName>
</protein>
<keyword evidence="4" id="KW-1185">Reference proteome</keyword>
<dbReference type="PANTHER" id="PTHR43684">
    <property type="match status" value="1"/>
</dbReference>
<name>A0A0K0F728_STRVS</name>
<dbReference type="InterPro" id="IPR014748">
    <property type="entry name" value="Enoyl-CoA_hydra_C"/>
</dbReference>
<keyword evidence="2" id="KW-0576">Peroxisome</keyword>
<evidence type="ECO:0000256" key="2">
    <source>
        <dbReference type="ARBA" id="ARBA00023140"/>
    </source>
</evidence>
<dbReference type="GO" id="GO:0004165">
    <property type="term" value="F:delta(3)-delta(2)-enoyl-CoA isomerase activity"/>
    <property type="evidence" value="ECO:0007669"/>
    <property type="project" value="UniProtKB-ARBA"/>
</dbReference>
<dbReference type="InterPro" id="IPR051053">
    <property type="entry name" value="ECH/Chromodomain_protein"/>
</dbReference>
<proteinExistence type="predicted"/>
<sequence>MEEALSDVVFQKNGKCYWIIFNRSSKKNAIHFGMYNLILKALDNAENDPEIMMTIFTGKGEYYSSGNDFSIDTLSKLAENPDLKGYYAKLIEKLINHTKLLIGLVNGPAIGIACTTLGLFDLVLASDKAYFYTPFTALGLSPEGCSSVLFPQILGHSKAAQLILFSDKMSAEEAYMSGLVSTIYKDNEFMERCKERIKKYEENLCMDSVITSKSMIRSRAKKDKLIAINNWEKEKLNEQMEKEECQDFLMKKFLKSKV</sequence>
<accession>A0A0K0F728</accession>
<dbReference type="STRING" id="75913.A0A0K0F728"/>
<dbReference type="InterPro" id="IPR001753">
    <property type="entry name" value="Enoyl-CoA_hydra/iso"/>
</dbReference>
<dbReference type="Pfam" id="PF00378">
    <property type="entry name" value="ECH_1"/>
    <property type="match status" value="1"/>
</dbReference>
<evidence type="ECO:0000256" key="1">
    <source>
        <dbReference type="ARBA" id="ARBA00004275"/>
    </source>
</evidence>
<dbReference type="CDD" id="cd06558">
    <property type="entry name" value="crotonase-like"/>
    <property type="match status" value="1"/>
</dbReference>
<keyword evidence="3" id="KW-0413">Isomerase</keyword>
<dbReference type="SUPFAM" id="SSF52096">
    <property type="entry name" value="ClpP/crotonase"/>
    <property type="match status" value="1"/>
</dbReference>
<reference evidence="5" key="2">
    <citation type="submission" date="2015-08" db="UniProtKB">
        <authorList>
            <consortium name="WormBaseParasite"/>
        </authorList>
    </citation>
    <scope>IDENTIFICATION</scope>
</reference>
<dbReference type="Gene3D" id="3.90.226.10">
    <property type="entry name" value="2-enoyl-CoA Hydratase, Chain A, domain 1"/>
    <property type="match status" value="1"/>
</dbReference>
<reference evidence="4" key="1">
    <citation type="submission" date="2014-07" db="EMBL/GenBank/DDBJ databases">
        <authorList>
            <person name="Martin A.A"/>
            <person name="De Silva N."/>
        </authorList>
    </citation>
    <scope>NUCLEOTIDE SEQUENCE</scope>
</reference>
<dbReference type="AlphaFoldDB" id="A0A0K0F728"/>
<dbReference type="InterPro" id="IPR029045">
    <property type="entry name" value="ClpP/crotonase-like_dom_sf"/>
</dbReference>
<organism evidence="4 5">
    <name type="scientific">Strongyloides venezuelensis</name>
    <name type="common">Threadworm</name>
    <dbReference type="NCBI Taxonomy" id="75913"/>
    <lineage>
        <taxon>Eukaryota</taxon>
        <taxon>Metazoa</taxon>
        <taxon>Ecdysozoa</taxon>
        <taxon>Nematoda</taxon>
        <taxon>Chromadorea</taxon>
        <taxon>Rhabditida</taxon>
        <taxon>Tylenchina</taxon>
        <taxon>Panagrolaimomorpha</taxon>
        <taxon>Strongyloidoidea</taxon>
        <taxon>Strongyloididae</taxon>
        <taxon>Strongyloides</taxon>
    </lineage>
</organism>
<comment type="subcellular location">
    <subcellularLocation>
        <location evidence="1">Peroxisome</location>
    </subcellularLocation>
</comment>
<evidence type="ECO:0000313" key="5">
    <source>
        <dbReference type="WBParaSite" id="SVE_0462400.1"/>
    </source>
</evidence>
<dbReference type="GO" id="GO:0005777">
    <property type="term" value="C:peroxisome"/>
    <property type="evidence" value="ECO:0007669"/>
    <property type="project" value="UniProtKB-SubCell"/>
</dbReference>
<evidence type="ECO:0000313" key="4">
    <source>
        <dbReference type="Proteomes" id="UP000035680"/>
    </source>
</evidence>
<dbReference type="Gene3D" id="1.10.12.10">
    <property type="entry name" value="Lyase 2-enoyl-coa Hydratase, Chain A, domain 2"/>
    <property type="match status" value="1"/>
</dbReference>
<dbReference type="PANTHER" id="PTHR43684:SF1">
    <property type="entry name" value="ENOYL-COA DELTA ISOMERASE 2"/>
    <property type="match status" value="1"/>
</dbReference>
<evidence type="ECO:0000256" key="3">
    <source>
        <dbReference type="ARBA" id="ARBA00023235"/>
    </source>
</evidence>
<dbReference type="WBParaSite" id="SVE_0462400.1">
    <property type="protein sequence ID" value="SVE_0462400.1"/>
    <property type="gene ID" value="SVE_0462400"/>
</dbReference>
<dbReference type="Proteomes" id="UP000035680">
    <property type="component" value="Unassembled WGS sequence"/>
</dbReference>